<evidence type="ECO:0000256" key="9">
    <source>
        <dbReference type="ARBA" id="ARBA00025661"/>
    </source>
</evidence>
<protein>
    <recommendedName>
        <fullName evidence="3 11">Mediator of RNA polymerase II transcription subunit 13</fullName>
    </recommendedName>
    <alternativeName>
        <fullName evidence="10 11">Mediator complex subunit 13</fullName>
    </alternativeName>
</protein>
<comment type="subcellular location">
    <subcellularLocation>
        <location evidence="1 11">Nucleus</location>
    </subcellularLocation>
</comment>
<dbReference type="Pfam" id="PF11597">
    <property type="entry name" value="Med13_N"/>
    <property type="match status" value="1"/>
</dbReference>
<comment type="similarity">
    <text evidence="2 11">Belongs to the Mediator complex subunit 13 family.</text>
</comment>
<feature type="region of interest" description="Disordered" evidence="12">
    <location>
        <begin position="831"/>
        <end position="867"/>
    </location>
</feature>
<dbReference type="GO" id="GO:0016592">
    <property type="term" value="C:mediator complex"/>
    <property type="evidence" value="ECO:0007669"/>
    <property type="project" value="InterPro"/>
</dbReference>
<dbReference type="PANTHER" id="PTHR48249:SF3">
    <property type="entry name" value="MEDIATOR OF RNA POLYMERASE II TRANSCRIPTION SUBUNIT 13"/>
    <property type="match status" value="1"/>
</dbReference>
<evidence type="ECO:0000256" key="12">
    <source>
        <dbReference type="SAM" id="MobiDB-lite"/>
    </source>
</evidence>
<keyword evidence="4 11" id="KW-0678">Repressor</keyword>
<evidence type="ECO:0000256" key="1">
    <source>
        <dbReference type="ARBA" id="ARBA00004123"/>
    </source>
</evidence>
<dbReference type="OrthoDB" id="103819at2759"/>
<evidence type="ECO:0000256" key="7">
    <source>
        <dbReference type="ARBA" id="ARBA00023163"/>
    </source>
</evidence>
<keyword evidence="8 11" id="KW-0539">Nucleus</keyword>
<feature type="compositionally biased region" description="Low complexity" evidence="12">
    <location>
        <begin position="369"/>
        <end position="382"/>
    </location>
</feature>
<comment type="function">
    <text evidence="9 11">Component of the SRB8-11 complex. The SRB8-11 complex is a regulatory module of the Mediator complex which is itself involved in regulation of basal and activated RNA polymerase II-dependent transcription. The SRB8-11 complex may be involved in the transcriptional repression of a subset of genes regulated by Mediator. It may inhibit the association of the Mediator complex with RNA polymerase II to form the holoenzyme complex.</text>
</comment>
<dbReference type="GO" id="GO:0003713">
    <property type="term" value="F:transcription coactivator activity"/>
    <property type="evidence" value="ECO:0007669"/>
    <property type="project" value="TreeGrafter"/>
</dbReference>
<feature type="domain" description="Mediator complex subunit Med13 C-terminal" evidence="13">
    <location>
        <begin position="1099"/>
        <end position="1421"/>
    </location>
</feature>
<dbReference type="Pfam" id="PF06333">
    <property type="entry name" value="Med13_C"/>
    <property type="match status" value="1"/>
</dbReference>
<feature type="region of interest" description="Disordered" evidence="12">
    <location>
        <begin position="1266"/>
        <end position="1294"/>
    </location>
</feature>
<evidence type="ECO:0000256" key="6">
    <source>
        <dbReference type="ARBA" id="ARBA00023159"/>
    </source>
</evidence>
<dbReference type="InterPro" id="IPR021643">
    <property type="entry name" value="Mediator_Med13_N"/>
</dbReference>
<evidence type="ECO:0000256" key="4">
    <source>
        <dbReference type="ARBA" id="ARBA00022491"/>
    </source>
</evidence>
<gene>
    <name evidence="16" type="ORF">EJ03DRAFT_157904</name>
</gene>
<evidence type="ECO:0000313" key="17">
    <source>
        <dbReference type="Proteomes" id="UP000799436"/>
    </source>
</evidence>
<keyword evidence="17" id="KW-1185">Reference proteome</keyword>
<evidence type="ECO:0000256" key="8">
    <source>
        <dbReference type="ARBA" id="ARBA00023242"/>
    </source>
</evidence>
<proteinExistence type="inferred from homology"/>
<dbReference type="InterPro" id="IPR009401">
    <property type="entry name" value="Med13_C"/>
</dbReference>
<evidence type="ECO:0000313" key="16">
    <source>
        <dbReference type="EMBL" id="KAF2767267.1"/>
    </source>
</evidence>
<evidence type="ECO:0000256" key="5">
    <source>
        <dbReference type="ARBA" id="ARBA00023015"/>
    </source>
</evidence>
<sequence length="1435" mass="155892">MMDILRHCRTNVQICEDIESIPFAVYQPPRDQDQRRSLQKLVATLRALGTLCAKVDNELWVFGNISKEAGAALEGLSLRAEHTEEGELELETVEAADGSQARDIVLAAIQGSITFKLAQSCDVLRIGDWTWLCLSGGGEDQPGAISLKLHLKMNENRSLYATTTTEESHPSPLSVASQSKAVVKLAPSGLLVSVLEDSDDDPYLISGDAWKAMVTAELAMDCVEIPDQAVWLPVGLPPGDIVTRFIWPAQLCLRCRDQRQRRGQAAEDAEWKHLFIPPEHNDGFKHPLTFAEEWFSGKDDREKALRQTAAPMLESGLGLEGGTIATAGSEMEGVVATSSPFISRLADQQTAMVGMYPTPEDNLMPSNASQQHPQHQQSDQPPTTNPTDVNVIGADTIPVGDSQDALRHTSNSSGPALQHMHDDLFEDIGNDMGFGGGEVGDADFDFFNEEIEAAPENANEDVPMNDDIPENAAHIAMDGSQQGSTASTEAERLGVDHQTDMRSYRDETVLSAQSVSLDHAADAKQQGALPVANDEAQNQPVQEPEKPLSPFGIRERLLPPPIPASAKVPTNNGAGHQNRRSSAFEPVTFRKGLDLFSRYTHPLDRSAPDDRRASSRNDISLPPKRKKSRPKERGEDLVSDVSESEEDSFTTVTSVSEDEVMPKLLWRPNKRKRNDAHGLASDDYDCLWSQEENATAIRGTTEDEMAELLKHLSCGESVTAASEDGESVAWNATSMVSTASGGLDMTVPAIQDNANLTKLDLVYIAQLASEQAISCLPSMVQALDTMTARSDEESFAAGTALQQIVEQLLSMSVPGTAACNISNLAMIRDTQPARAPSSQPSRPGLPRPPPQRNDTAAPGPDLLPIAPPYVRVQRGHDKYEMLPPALEFWEPLSLAPCNGPKNIRAFCVYPNNEDLRRLMDMFMSELGSVYESCKLGSHVHIRNVNDDDELDDFEDGLAAVSLDEENPVTLEVALRAYRITCTELGTFLASVGHLEGERDRTIVIYLLDVFPRHPRLAHHLSACFWLLYKAYRDNLPKAARSVQRCDIVLQILPVGLVASADTLICLDSKQLGALAKEVYDRCPPCFDQEVHSALPNYAAPFVELAAPPPKRIGFQLSAEPPSDLLHEASSLHVAYAISGDGQWLTVSWTDNTGRYSSITSFCLCGKTFAEVIEDVWDRTRDILAARGVSWRIMIVTTSRVEESIKTCWRKTIEKPRKQPYSVTLLTADLDPKLHLSTPNQSMSSDDPAAMPGASGAAFLTPVSTPSAQNITTVSPEASTQTSNAPPTPAPSDSFANAAAALDADPDAHLVDLTDESLGVLFNTSYSRATASSPGPLASGALMKRGNGESPHVESIRLDLLWTVQVRPNGTVDEGGARHAEMTLREVVRAYRALSVLTRAKGLDDSGWSGGPRMGVAPLHLVSAVLGVQALEGFLG</sequence>
<feature type="compositionally biased region" description="Low complexity" evidence="12">
    <location>
        <begin position="832"/>
        <end position="842"/>
    </location>
</feature>
<feature type="region of interest" description="Disordered" evidence="12">
    <location>
        <begin position="358"/>
        <end position="390"/>
    </location>
</feature>
<feature type="compositionally biased region" description="Basic and acidic residues" evidence="12">
    <location>
        <begin position="601"/>
        <end position="615"/>
    </location>
</feature>
<evidence type="ECO:0000256" key="11">
    <source>
        <dbReference type="RuleBase" id="RU364134"/>
    </source>
</evidence>
<dbReference type="EMBL" id="ML995858">
    <property type="protein sequence ID" value="KAF2767267.1"/>
    <property type="molecule type" value="Genomic_DNA"/>
</dbReference>
<comment type="subunit">
    <text evidence="11">Component of the SRB8-11 complex, which itself associates with the Mediator complex.</text>
</comment>
<keyword evidence="7 11" id="KW-0804">Transcription</keyword>
<feature type="compositionally biased region" description="Polar residues" evidence="12">
    <location>
        <begin position="1266"/>
        <end position="1284"/>
    </location>
</feature>
<dbReference type="InterPro" id="IPR041285">
    <property type="entry name" value="MID_MedPIWI"/>
</dbReference>
<name>A0A6G1L323_9PEZI</name>
<evidence type="ECO:0000259" key="14">
    <source>
        <dbReference type="Pfam" id="PF11597"/>
    </source>
</evidence>
<dbReference type="GO" id="GO:0045944">
    <property type="term" value="P:positive regulation of transcription by RNA polymerase II"/>
    <property type="evidence" value="ECO:0007669"/>
    <property type="project" value="TreeGrafter"/>
</dbReference>
<keyword evidence="5 11" id="KW-0805">Transcription regulation</keyword>
<accession>A0A6G1L323</accession>
<feature type="domain" description="MID" evidence="15">
    <location>
        <begin position="901"/>
        <end position="1084"/>
    </location>
</feature>
<feature type="region of interest" description="Disordered" evidence="12">
    <location>
        <begin position="1235"/>
        <end position="1254"/>
    </location>
</feature>
<evidence type="ECO:0000256" key="10">
    <source>
        <dbReference type="ARBA" id="ARBA00032008"/>
    </source>
</evidence>
<dbReference type="Proteomes" id="UP000799436">
    <property type="component" value="Unassembled WGS sequence"/>
</dbReference>
<reference evidence="16" key="1">
    <citation type="journal article" date="2020" name="Stud. Mycol.">
        <title>101 Dothideomycetes genomes: a test case for predicting lifestyles and emergence of pathogens.</title>
        <authorList>
            <person name="Haridas S."/>
            <person name="Albert R."/>
            <person name="Binder M."/>
            <person name="Bloem J."/>
            <person name="Labutti K."/>
            <person name="Salamov A."/>
            <person name="Andreopoulos B."/>
            <person name="Baker S."/>
            <person name="Barry K."/>
            <person name="Bills G."/>
            <person name="Bluhm B."/>
            <person name="Cannon C."/>
            <person name="Castanera R."/>
            <person name="Culley D."/>
            <person name="Daum C."/>
            <person name="Ezra D."/>
            <person name="Gonzalez J."/>
            <person name="Henrissat B."/>
            <person name="Kuo A."/>
            <person name="Liang C."/>
            <person name="Lipzen A."/>
            <person name="Lutzoni F."/>
            <person name="Magnuson J."/>
            <person name="Mondo S."/>
            <person name="Nolan M."/>
            <person name="Ohm R."/>
            <person name="Pangilinan J."/>
            <person name="Park H.-J."/>
            <person name="Ramirez L."/>
            <person name="Alfaro M."/>
            <person name="Sun H."/>
            <person name="Tritt A."/>
            <person name="Yoshinaga Y."/>
            <person name="Zwiers L.-H."/>
            <person name="Turgeon B."/>
            <person name="Goodwin S."/>
            <person name="Spatafora J."/>
            <person name="Crous P."/>
            <person name="Grigoriev I."/>
        </authorList>
    </citation>
    <scope>NUCLEOTIDE SEQUENCE</scope>
    <source>
        <strain evidence="16">CBS 116005</strain>
    </source>
</reference>
<evidence type="ECO:0000256" key="2">
    <source>
        <dbReference type="ARBA" id="ARBA00009354"/>
    </source>
</evidence>
<evidence type="ECO:0000259" key="13">
    <source>
        <dbReference type="Pfam" id="PF06333"/>
    </source>
</evidence>
<feature type="domain" description="Mediator complex subunit Med13 N-terminal" evidence="14">
    <location>
        <begin position="2"/>
        <end position="254"/>
    </location>
</feature>
<keyword evidence="6 11" id="KW-0010">Activator</keyword>
<dbReference type="InterPro" id="IPR051139">
    <property type="entry name" value="Mediator_complx_sub13"/>
</dbReference>
<evidence type="ECO:0000256" key="3">
    <source>
        <dbReference type="ARBA" id="ARBA00019618"/>
    </source>
</evidence>
<evidence type="ECO:0000259" key="15">
    <source>
        <dbReference type="Pfam" id="PF18296"/>
    </source>
</evidence>
<feature type="region of interest" description="Disordered" evidence="12">
    <location>
        <begin position="533"/>
        <end position="586"/>
    </location>
</feature>
<dbReference type="PANTHER" id="PTHR48249">
    <property type="entry name" value="MEDIATOR OF RNA POLYMERASE II TRANSCRIPTION SUBUNIT 13"/>
    <property type="match status" value="1"/>
</dbReference>
<organism evidence="16 17">
    <name type="scientific">Teratosphaeria nubilosa</name>
    <dbReference type="NCBI Taxonomy" id="161662"/>
    <lineage>
        <taxon>Eukaryota</taxon>
        <taxon>Fungi</taxon>
        <taxon>Dikarya</taxon>
        <taxon>Ascomycota</taxon>
        <taxon>Pezizomycotina</taxon>
        <taxon>Dothideomycetes</taxon>
        <taxon>Dothideomycetidae</taxon>
        <taxon>Mycosphaerellales</taxon>
        <taxon>Teratosphaeriaceae</taxon>
        <taxon>Teratosphaeria</taxon>
    </lineage>
</organism>
<feature type="region of interest" description="Disordered" evidence="12">
    <location>
        <begin position="600"/>
        <end position="654"/>
    </location>
</feature>
<dbReference type="Pfam" id="PF18296">
    <property type="entry name" value="MID_MedPIWI"/>
    <property type="match status" value="1"/>
</dbReference>